<dbReference type="InterPro" id="IPR030383">
    <property type="entry name" value="G_VLIG_dom"/>
</dbReference>
<dbReference type="RefSeq" id="XP_033794755.1">
    <property type="nucleotide sequence ID" value="XM_033938864.1"/>
</dbReference>
<keyword evidence="6" id="KW-0342">GTP-binding</keyword>
<dbReference type="Gene3D" id="3.40.50.300">
    <property type="entry name" value="P-loop containing nucleotide triphosphate hydrolases"/>
    <property type="match status" value="1"/>
</dbReference>
<evidence type="ECO:0000256" key="6">
    <source>
        <dbReference type="ARBA" id="ARBA00023134"/>
    </source>
</evidence>
<sequence length="2434" mass="283458">MSGEEDASEDQVLEDPGKSELLQRLNDVGLDRNYWLPKLQDRFGINNAQALKHLNHEDYLKLECCIRHSWEKRALQELLHIPDRKATQKQLRKQRCDLLKEKKEQATKTLKELKEMQCEGKSRHDGCVKRKEEELKLAMEIPTEYWVPSEKSFSEMIENLHKQLDVMQDSLRQGGNISDRDILAHASGGQALEGIYKTSQLEDWLQKREQLVNIPDDFSLYGPDQGSVFQQKEFSSFVAESTFKKSMEKLGHSFSCSAKGGFWGVHFETSSEHSKSSESENKQKSHTEQTYICTTKYNYIPLASCFFPKDKLSLSRAVLKELQDLENILSFIKETDKENMLPRYEKFFKRFGSHANQGPLHFGGIFWWNASSEGFKTEHIEEVKKLVSEALNYHIGASYSGFAGGIGGSQSQSQASFQGTQKETFQKQIQLYITKTGGPAEADSLFQWKFGLITSNKTWCVIDRGFQLVPVWDLILSNHRKDFKDVQKVCAGLIDAYKTLTNQNAMILFGEQFISAEDDAKSFLQDLVNWKTSGTKEHLKELIDFKQKLIEKTRNYSVWINICLSDKVLQDFLSSVMKEHRINPGSDTIFIKSQIHSLIEPHGYSVKNFPNISFLMQWIYHSEIEQFQNISISEFDQFTEVLQRAKNIIQEVTFEHNTSAEAIHEAKVKSTLNLNLSLDSLLKTLRETKQTDTELLLLCIASSCGYSLEDNIFQYHLGCPEINFMLKEMKDAYKEYISLRKQNVYRAEAFLLLTGLTVTKEDKEVSPEQKRKRLNIMKKYLESHLSSEVTSVLKKYDDYVNWKALEKDLHFLIFENYETIKDDTKQRALKELENVCQKNHHQNVSKSKDELSECKMLETYANQNFLNLIKRLDLSKYYPKKMRTADFHIIDQLSLCERQPCAESELPFYYLQKLLMLDYRARYLVYKGVNEEEQAVDNPCNTLENMNKFSDVDEFFNDINEETHKLEGTCQTPIHPMDIQMAVFLCADNFMRQNLTIKLSLCQFALPLLIPNPCTSEIEFPLWSFRQVKKRWQHKTKTKEDAVTNRCEEKSICETQTPLVSFIRFGDSVLSKSQILNSLLSKQKHDVFYNRHSRGSSKECLLMKGVVEIAWYCPSGKDDDSFDDCIAFTNLRGDAREHEPQLQFLQEIASVNVILLSKSDRNEKGEQILRSLLKSSKPLICLCADKEKIPVCKSRSQVQIGIKNRNEADLINELTMIIKHMLAMLNTDSTFSLDGCVNIACKYAFIIDENDEDCKEGKNIAGELLSLLKKKKLSQVKRHFLPLQGELWHKWCKKDKELTRLREKGNKSIEQYRSDIESEKRAIRNDQLKKAFPLNNLMRSLLGILNSQTDEVKMYFLHWFKMFIDELSHDYLSKLYDEYNVVWSNMKQEGKHNNDMVNKMRERLNFLSSEINYSTFGLEHLLRELGQIYEALDMICNKDENIFALPKIAADLMISGHPIELMDGDTAHVPLKWVGDILDKLIEKLGDKRVFVLSVLGIQSTGKSTLLNAMFGLQFAVSAGRCTRGAFMQLIKVDEKLCQEMNFDFVLVIDTEGLRTLELANKATLNHDNEFATFVIGIGNMTLINIFGEIPAEMQDILQIAVQAFLRMKQVKLSPSCLFVHQNVGEITAKEKNMEGRRRLQEKLDEMTKTVAEQELCDVTCFSDVIRFDVNNHIHYFAHIWEGDPPMAPPNPSYSKNVQDLKNVILASAKNEFRHSILKMSELKHRIQDFWNALLNENFVFSFRNTLEIAAYSKLEEEYSNWTWKLRYHVLDLQTRLNNRIKNNDIDDVNNILLEKQVQEQYEAIMKDQEKYFTESKDCEILIQWKTNIENRLKELKQELIEKTKRKCQEIIELKKSKMKLDENKSKYEDELFRRSKQLALQLKGKELSEEEMRENFDTMWKNWIIQVINNSAPVEEPQIDKDIVQAILDHFKSENYNDKMESIDNSKKQNAFYFDRSKHIAMKKSSIFFFTSISFEKCDSENIQQLTSHIKQIVNEYIQKKEEVGMDYNQSYIYEIIKRIDVEVESASKGPRFTYRNKFKIDLSLYCLRKAAKRFTKLHEDFQRTNDPVAYLKSKRGDYFNSFRISCKGATFITMFPDFLCDKLRRPLHQRIYQKTAIDIAGEMKSNKQAFNGNRLKLESYILMYLAEEENFSKYMKYIERPQESFKEYIKKCVKEYFSSENSLTNFLTISLDSVQNLLLTSINYATTVVKDRKGDSSLWLDTLCKKIGDQLDIRRRDFKSLEHQDLTNIDFLKDAMTMALGNMVNSLKQEFGEVTVETFEMKPHELLLDQLAGCWEKCPFCSAICTNTISGHDGDHSVPFHRPECLTGMKWYKTNHFSVDFCTSSVASDCYFVLSEDNKIPYKNYRNAGPPYSQWSILPDSSSQLYWKWFVSKFRTNLEEHYNKKFEDKGSIPSQWNSITKEEIILELKQQI</sequence>
<evidence type="ECO:0000256" key="1">
    <source>
        <dbReference type="ARBA" id="ARBA00004123"/>
    </source>
</evidence>
<keyword evidence="7" id="KW-0539">Nucleus</keyword>
<evidence type="ECO:0000259" key="9">
    <source>
        <dbReference type="PROSITE" id="PS51717"/>
    </source>
</evidence>
<dbReference type="Pfam" id="PF25683">
    <property type="entry name" value="URGCP_GTPase"/>
    <property type="match status" value="1"/>
</dbReference>
<dbReference type="GO" id="GO:0005737">
    <property type="term" value="C:cytoplasm"/>
    <property type="evidence" value="ECO:0007669"/>
    <property type="project" value="UniProtKB-SubCell"/>
</dbReference>
<evidence type="ECO:0000256" key="4">
    <source>
        <dbReference type="ARBA" id="ARBA00022490"/>
    </source>
</evidence>
<dbReference type="GO" id="GO:0005634">
    <property type="term" value="C:nucleus"/>
    <property type="evidence" value="ECO:0007669"/>
    <property type="project" value="UniProtKB-SubCell"/>
</dbReference>
<evidence type="ECO:0000256" key="5">
    <source>
        <dbReference type="ARBA" id="ARBA00022741"/>
    </source>
</evidence>
<accession>A0A6P8QFZ8</accession>
<dbReference type="KEGG" id="gsh:117357773"/>
<evidence type="ECO:0000256" key="8">
    <source>
        <dbReference type="SAM" id="Coils"/>
    </source>
</evidence>
<dbReference type="PROSITE" id="PS51717">
    <property type="entry name" value="G_VLIG"/>
    <property type="match status" value="1"/>
</dbReference>
<dbReference type="OrthoDB" id="1597724at2759"/>
<gene>
    <name evidence="11 12" type="primary">LOC117357773</name>
</gene>
<keyword evidence="5" id="KW-0547">Nucleotide-binding</keyword>
<dbReference type="GeneID" id="117357773"/>
<dbReference type="InterPro" id="IPR057365">
    <property type="entry name" value="URGCP"/>
</dbReference>
<dbReference type="PANTHER" id="PTHR22796">
    <property type="entry name" value="URG4-RELATED"/>
    <property type="match status" value="1"/>
</dbReference>
<dbReference type="Proteomes" id="UP000515159">
    <property type="component" value="Chromosome 3"/>
</dbReference>
<organism evidence="10 12">
    <name type="scientific">Geotrypetes seraphini</name>
    <name type="common">Gaboon caecilian</name>
    <name type="synonym">Caecilia seraphini</name>
    <dbReference type="NCBI Taxonomy" id="260995"/>
    <lineage>
        <taxon>Eukaryota</taxon>
        <taxon>Metazoa</taxon>
        <taxon>Chordata</taxon>
        <taxon>Craniata</taxon>
        <taxon>Vertebrata</taxon>
        <taxon>Euteleostomi</taxon>
        <taxon>Amphibia</taxon>
        <taxon>Gymnophiona</taxon>
        <taxon>Geotrypetes</taxon>
    </lineage>
</organism>
<name>A0A6P8QFZ8_GEOSA</name>
<comment type="similarity">
    <text evidence="3">Belongs to the TRAFAC class dynamin-like GTPase superfamily. Very large inducible GTPase (VLIG) family.</text>
</comment>
<dbReference type="InterPro" id="IPR027417">
    <property type="entry name" value="P-loop_NTPase"/>
</dbReference>
<feature type="domain" description="VLIG-type G" evidence="9">
    <location>
        <begin position="1487"/>
        <end position="1728"/>
    </location>
</feature>
<evidence type="ECO:0000313" key="12">
    <source>
        <dbReference type="RefSeq" id="XP_033794755.1"/>
    </source>
</evidence>
<protein>
    <submittedName>
        <fullName evidence="11 12">Interferon-induced very large GTPase 1-like</fullName>
    </submittedName>
</protein>
<dbReference type="Pfam" id="PF25496">
    <property type="entry name" value="URGCP"/>
    <property type="match status" value="1"/>
</dbReference>
<keyword evidence="4" id="KW-0963">Cytoplasm</keyword>
<keyword evidence="8" id="KW-0175">Coiled coil</keyword>
<dbReference type="RefSeq" id="XP_033794754.1">
    <property type="nucleotide sequence ID" value="XM_033938863.1"/>
</dbReference>
<evidence type="ECO:0000313" key="10">
    <source>
        <dbReference type="Proteomes" id="UP000515159"/>
    </source>
</evidence>
<proteinExistence type="inferred from homology"/>
<dbReference type="SUPFAM" id="SSF52540">
    <property type="entry name" value="P-loop containing nucleoside triphosphate hydrolases"/>
    <property type="match status" value="1"/>
</dbReference>
<comment type="subcellular location">
    <subcellularLocation>
        <location evidence="2">Cytoplasm</location>
    </subcellularLocation>
    <subcellularLocation>
        <location evidence="1">Nucleus</location>
    </subcellularLocation>
</comment>
<evidence type="ECO:0000256" key="3">
    <source>
        <dbReference type="ARBA" id="ARBA00006828"/>
    </source>
</evidence>
<reference evidence="11 12" key="1">
    <citation type="submission" date="2025-04" db="UniProtKB">
        <authorList>
            <consortium name="RefSeq"/>
        </authorList>
    </citation>
    <scope>IDENTIFICATION</scope>
</reference>
<keyword evidence="10" id="KW-1185">Reference proteome</keyword>
<dbReference type="InterPro" id="IPR058641">
    <property type="entry name" value="GVIN1_dom"/>
</dbReference>
<dbReference type="GO" id="GO:0005525">
    <property type="term" value="F:GTP binding"/>
    <property type="evidence" value="ECO:0007669"/>
    <property type="project" value="UniProtKB-KW"/>
</dbReference>
<feature type="coiled-coil region" evidence="8">
    <location>
        <begin position="1826"/>
        <end position="1871"/>
    </location>
</feature>
<dbReference type="PANTHER" id="PTHR22796:SF6">
    <property type="entry name" value="INTERFERON-INDUCED VERY LARGE GTPASE 1-RELATED"/>
    <property type="match status" value="1"/>
</dbReference>
<dbReference type="Pfam" id="PF25974">
    <property type="entry name" value="URGCP_9th"/>
    <property type="match status" value="1"/>
</dbReference>
<evidence type="ECO:0000313" key="11">
    <source>
        <dbReference type="RefSeq" id="XP_033794754.1"/>
    </source>
</evidence>
<evidence type="ECO:0000256" key="7">
    <source>
        <dbReference type="ARBA" id="ARBA00023242"/>
    </source>
</evidence>
<evidence type="ECO:0000256" key="2">
    <source>
        <dbReference type="ARBA" id="ARBA00004496"/>
    </source>
</evidence>